<dbReference type="Pfam" id="PF02517">
    <property type="entry name" value="Rce1-like"/>
    <property type="match status" value="1"/>
</dbReference>
<evidence type="ECO:0000313" key="3">
    <source>
        <dbReference type="EMBL" id="GJQ11873.1"/>
    </source>
</evidence>
<feature type="transmembrane region" description="Helical" evidence="1">
    <location>
        <begin position="74"/>
        <end position="95"/>
    </location>
</feature>
<evidence type="ECO:0000256" key="1">
    <source>
        <dbReference type="SAM" id="Phobius"/>
    </source>
</evidence>
<feature type="transmembrane region" description="Helical" evidence="1">
    <location>
        <begin position="107"/>
        <end position="128"/>
    </location>
</feature>
<evidence type="ECO:0000259" key="2">
    <source>
        <dbReference type="Pfam" id="PF02517"/>
    </source>
</evidence>
<keyword evidence="1" id="KW-0472">Membrane</keyword>
<feature type="transmembrane region" description="Helical" evidence="1">
    <location>
        <begin position="271"/>
        <end position="294"/>
    </location>
</feature>
<keyword evidence="4" id="KW-1185">Reference proteome</keyword>
<keyword evidence="1" id="KW-1133">Transmembrane helix</keyword>
<gene>
    <name evidence="3" type="ORF">GpartN1_g3664.t1</name>
</gene>
<feature type="transmembrane region" description="Helical" evidence="1">
    <location>
        <begin position="175"/>
        <end position="192"/>
    </location>
</feature>
<evidence type="ECO:0000313" key="4">
    <source>
        <dbReference type="Proteomes" id="UP001061958"/>
    </source>
</evidence>
<reference evidence="3" key="1">
    <citation type="journal article" date="2022" name="Proc. Natl. Acad. Sci. U.S.A.">
        <title>Life cycle and functional genomics of the unicellular red alga Galdieria for elucidating algal and plant evolution and industrial use.</title>
        <authorList>
            <person name="Hirooka S."/>
            <person name="Itabashi T."/>
            <person name="Ichinose T.M."/>
            <person name="Onuma R."/>
            <person name="Fujiwara T."/>
            <person name="Yamashita S."/>
            <person name="Jong L.W."/>
            <person name="Tomita R."/>
            <person name="Iwane A.H."/>
            <person name="Miyagishima S.Y."/>
        </authorList>
    </citation>
    <scope>NUCLEOTIDE SEQUENCE</scope>
    <source>
        <strain evidence="3">NBRC 102759</strain>
    </source>
</reference>
<comment type="caution">
    <text evidence="3">The sequence shown here is derived from an EMBL/GenBank/DDBJ whole genome shotgun (WGS) entry which is preliminary data.</text>
</comment>
<name>A0A9C7UQG1_9RHOD</name>
<dbReference type="GO" id="GO:0080120">
    <property type="term" value="P:CAAX-box protein maturation"/>
    <property type="evidence" value="ECO:0007669"/>
    <property type="project" value="UniProtKB-ARBA"/>
</dbReference>
<feature type="transmembrane region" description="Helical" evidence="1">
    <location>
        <begin position="149"/>
        <end position="169"/>
    </location>
</feature>
<feature type="transmembrane region" description="Helical" evidence="1">
    <location>
        <begin position="199"/>
        <end position="218"/>
    </location>
</feature>
<dbReference type="GO" id="GO:0004175">
    <property type="term" value="F:endopeptidase activity"/>
    <property type="evidence" value="ECO:0007669"/>
    <property type="project" value="UniProtKB-ARBA"/>
</dbReference>
<protein>
    <recommendedName>
        <fullName evidence="2">CAAX prenyl protease 2/Lysostaphin resistance protein A-like domain-containing protein</fullName>
    </recommendedName>
</protein>
<dbReference type="EMBL" id="BQMJ01000028">
    <property type="protein sequence ID" value="GJQ11873.1"/>
    <property type="molecule type" value="Genomic_DNA"/>
</dbReference>
<dbReference type="InterPro" id="IPR003675">
    <property type="entry name" value="Rce1/LyrA-like_dom"/>
</dbReference>
<keyword evidence="1" id="KW-0812">Transmembrane</keyword>
<proteinExistence type="predicted"/>
<dbReference type="Proteomes" id="UP001061958">
    <property type="component" value="Unassembled WGS sequence"/>
</dbReference>
<organism evidence="3 4">
    <name type="scientific">Galdieria partita</name>
    <dbReference type="NCBI Taxonomy" id="83374"/>
    <lineage>
        <taxon>Eukaryota</taxon>
        <taxon>Rhodophyta</taxon>
        <taxon>Bangiophyceae</taxon>
        <taxon>Galdieriales</taxon>
        <taxon>Galdieriaceae</taxon>
        <taxon>Galdieria</taxon>
    </lineage>
</organism>
<dbReference type="AlphaFoldDB" id="A0A9C7UQG1"/>
<reference evidence="3" key="2">
    <citation type="submission" date="2022-01" db="EMBL/GenBank/DDBJ databases">
        <authorList>
            <person name="Hirooka S."/>
            <person name="Miyagishima S.Y."/>
        </authorList>
    </citation>
    <scope>NUCLEOTIDE SEQUENCE</scope>
    <source>
        <strain evidence="3">NBRC 102759</strain>
    </source>
</reference>
<accession>A0A9C7UQG1</accession>
<feature type="transmembrane region" description="Helical" evidence="1">
    <location>
        <begin position="314"/>
        <end position="332"/>
    </location>
</feature>
<feature type="transmembrane region" description="Helical" evidence="1">
    <location>
        <begin position="233"/>
        <end position="250"/>
    </location>
</feature>
<feature type="domain" description="CAAX prenyl protease 2/Lysostaphin resistance protein A-like" evidence="2">
    <location>
        <begin position="318"/>
        <end position="415"/>
    </location>
</feature>
<sequence>MIDSTEKTYFPSAHYASYLKNSSSNSIHANTTIQVEEERPLFEGLPVVARSPVYTASPVTVTGQKSSSSCKLKYSWLTIFIVLCINYLLAFLVYFGRLLQSDMTYVFLFRPQWLGIFFGLCPLLACLLTLGHQGVQNKIEWLLQDSTEIWPVLVVCIVFAFLGAVSFNISGGLEGSINIFSIIVFVCALGSLHQPQLRCTVGLTWSDATAWILMWVTLDSHWNEDLFFGRQVFVYDFWSLMFSNLSVIGWKIFRKLPGFHFRLYPVQLGDILVAISCALGLAVFLPLAVALHYVPPVAWDRLKMVMEGSLTIGHLLSVTLVFFHLFFTVALVEEILFRGVVLAGLDGNFPQYPYCTLICSSILFGSSHWGHEHQWGSRLLTCAVDSLGGMVFGLAYRVTDYNILAPTLCHALINTGRAILF</sequence>
<dbReference type="OrthoDB" id="10302950at2759"/>